<evidence type="ECO:0000256" key="5">
    <source>
        <dbReference type="ARBA" id="ARBA00023136"/>
    </source>
</evidence>
<dbReference type="GO" id="GO:0055085">
    <property type="term" value="P:transmembrane transport"/>
    <property type="evidence" value="ECO:0007669"/>
    <property type="project" value="InterPro"/>
</dbReference>
<gene>
    <name evidence="8" type="ORF">RJ40_01275</name>
</gene>
<name>A0A8A3S3N9_9EURY</name>
<keyword evidence="4 6" id="KW-1133">Transmembrane helix</keyword>
<reference evidence="8" key="2">
    <citation type="submission" date="2019-02" db="EMBL/GenBank/DDBJ databases">
        <authorList>
            <person name="Chen S.-C."/>
            <person name="Chien H.-H."/>
            <person name="Lai M.-C."/>
        </authorList>
    </citation>
    <scope>NUCLEOTIDE SEQUENCE</scope>
    <source>
        <strain evidence="8">N2F9704</strain>
    </source>
</reference>
<feature type="domain" description="Citrate transporter-like" evidence="7">
    <location>
        <begin position="2"/>
        <end position="65"/>
    </location>
</feature>
<evidence type="ECO:0000313" key="8">
    <source>
        <dbReference type="EMBL" id="QSZ66224.1"/>
    </source>
</evidence>
<organism evidence="8 9">
    <name type="scientific">Methanofollis aquaemaris</name>
    <dbReference type="NCBI Taxonomy" id="126734"/>
    <lineage>
        <taxon>Archaea</taxon>
        <taxon>Methanobacteriati</taxon>
        <taxon>Methanobacteriota</taxon>
        <taxon>Stenosarchaea group</taxon>
        <taxon>Methanomicrobia</taxon>
        <taxon>Methanomicrobiales</taxon>
        <taxon>Methanomicrobiaceae</taxon>
        <taxon>Methanofollis</taxon>
    </lineage>
</organism>
<keyword evidence="2" id="KW-0813">Transport</keyword>
<dbReference type="GO" id="GO:0016020">
    <property type="term" value="C:membrane"/>
    <property type="evidence" value="ECO:0007669"/>
    <property type="project" value="UniProtKB-SubCell"/>
</dbReference>
<accession>A0A8A3S3N9</accession>
<dbReference type="GeneID" id="76422944"/>
<evidence type="ECO:0000259" key="7">
    <source>
        <dbReference type="Pfam" id="PF03600"/>
    </source>
</evidence>
<evidence type="ECO:0000256" key="1">
    <source>
        <dbReference type="ARBA" id="ARBA00004141"/>
    </source>
</evidence>
<dbReference type="RefSeq" id="WP_265581542.1">
    <property type="nucleotide sequence ID" value="NZ_CP036172.1"/>
</dbReference>
<keyword evidence="5 6" id="KW-0472">Membrane</keyword>
<feature type="transmembrane region" description="Helical" evidence="6">
    <location>
        <begin position="39"/>
        <end position="56"/>
    </location>
</feature>
<reference evidence="8" key="1">
    <citation type="journal article" date="2001" name="Int. J. Syst. Evol. Microbiol.">
        <title>Methanofollis aquaemaris sp. nov., a methanogen isolated from an aquaculture fish pond.</title>
        <authorList>
            <person name="Lai M.C."/>
            <person name="Chen S.C."/>
        </authorList>
    </citation>
    <scope>NUCLEOTIDE SEQUENCE</scope>
    <source>
        <strain evidence="8">N2F9704</strain>
    </source>
</reference>
<evidence type="ECO:0000256" key="2">
    <source>
        <dbReference type="ARBA" id="ARBA00022448"/>
    </source>
</evidence>
<evidence type="ECO:0000256" key="4">
    <source>
        <dbReference type="ARBA" id="ARBA00022989"/>
    </source>
</evidence>
<protein>
    <recommendedName>
        <fullName evidence="7">Citrate transporter-like domain-containing protein</fullName>
    </recommendedName>
</protein>
<sequence length="76" mass="7824">MAERFRIAVTAVILLLALAWLGLVTPAQAVSGFGSNAAVSMAGVMVLGYGIDRVGMMHRLSQFLMVGGAGWSGASL</sequence>
<dbReference type="Pfam" id="PF03600">
    <property type="entry name" value="CitMHS"/>
    <property type="match status" value="1"/>
</dbReference>
<evidence type="ECO:0000256" key="6">
    <source>
        <dbReference type="SAM" id="Phobius"/>
    </source>
</evidence>
<keyword evidence="9" id="KW-1185">Reference proteome</keyword>
<dbReference type="EMBL" id="CP036172">
    <property type="protein sequence ID" value="QSZ66224.1"/>
    <property type="molecule type" value="Genomic_DNA"/>
</dbReference>
<dbReference type="KEGG" id="maqe:RJ40_01275"/>
<proteinExistence type="predicted"/>
<comment type="subcellular location">
    <subcellularLocation>
        <location evidence="1">Membrane</location>
        <topology evidence="1">Multi-pass membrane protein</topology>
    </subcellularLocation>
</comment>
<dbReference type="InterPro" id="IPR004680">
    <property type="entry name" value="Cit_transptr-like_dom"/>
</dbReference>
<evidence type="ECO:0000256" key="3">
    <source>
        <dbReference type="ARBA" id="ARBA00022692"/>
    </source>
</evidence>
<evidence type="ECO:0000313" key="9">
    <source>
        <dbReference type="Proteomes" id="UP001042704"/>
    </source>
</evidence>
<keyword evidence="3 6" id="KW-0812">Transmembrane</keyword>
<dbReference type="Proteomes" id="UP001042704">
    <property type="component" value="Chromosome"/>
</dbReference>
<dbReference type="AlphaFoldDB" id="A0A8A3S3N9"/>